<keyword evidence="3 11" id="KW-0723">Serine/threonine-protein kinase</keyword>
<proteinExistence type="inferred from homology"/>
<dbReference type="EC" id="2.7.11.22" evidence="2"/>
<evidence type="ECO:0000259" key="13">
    <source>
        <dbReference type="PROSITE" id="PS50011"/>
    </source>
</evidence>
<dbReference type="InterPro" id="IPR008271">
    <property type="entry name" value="Ser/Thr_kinase_AS"/>
</dbReference>
<dbReference type="SUPFAM" id="SSF56112">
    <property type="entry name" value="Protein kinase-like (PK-like)"/>
    <property type="match status" value="1"/>
</dbReference>
<dbReference type="PROSITE" id="PS50011">
    <property type="entry name" value="PROTEIN_KINASE_DOM"/>
    <property type="match status" value="1"/>
</dbReference>
<comment type="caution">
    <text evidence="14">The sequence shown here is derived from an EMBL/GenBank/DDBJ whole genome shotgun (WGS) entry which is preliminary data.</text>
</comment>
<dbReference type="InterPro" id="IPR000719">
    <property type="entry name" value="Prot_kinase_dom"/>
</dbReference>
<comment type="catalytic activity">
    <reaction evidence="9">
        <text>L-seryl-[protein] + ATP = O-phospho-L-seryl-[protein] + ADP + H(+)</text>
        <dbReference type="Rhea" id="RHEA:17989"/>
        <dbReference type="Rhea" id="RHEA-COMP:9863"/>
        <dbReference type="Rhea" id="RHEA-COMP:11604"/>
        <dbReference type="ChEBI" id="CHEBI:15378"/>
        <dbReference type="ChEBI" id="CHEBI:29999"/>
        <dbReference type="ChEBI" id="CHEBI:30616"/>
        <dbReference type="ChEBI" id="CHEBI:83421"/>
        <dbReference type="ChEBI" id="CHEBI:456216"/>
        <dbReference type="EC" id="2.7.11.22"/>
    </reaction>
</comment>
<keyword evidence="15" id="KW-1185">Reference proteome</keyword>
<evidence type="ECO:0000256" key="10">
    <source>
        <dbReference type="PROSITE-ProRule" id="PRU10141"/>
    </source>
</evidence>
<feature type="compositionally biased region" description="Low complexity" evidence="12">
    <location>
        <begin position="360"/>
        <end position="372"/>
    </location>
</feature>
<feature type="compositionally biased region" description="Low complexity" evidence="12">
    <location>
        <begin position="391"/>
        <end position="408"/>
    </location>
</feature>
<feature type="domain" description="Protein kinase" evidence="13">
    <location>
        <begin position="5"/>
        <end position="293"/>
    </location>
</feature>
<comment type="similarity">
    <text evidence="1">Belongs to the protein kinase superfamily. CMGC Ser/Thr protein kinase family. CDC2/CDKX subfamily.</text>
</comment>
<evidence type="ECO:0000256" key="6">
    <source>
        <dbReference type="ARBA" id="ARBA00022777"/>
    </source>
</evidence>
<evidence type="ECO:0000256" key="5">
    <source>
        <dbReference type="ARBA" id="ARBA00022741"/>
    </source>
</evidence>
<reference evidence="14" key="1">
    <citation type="submission" date="2021-05" db="EMBL/GenBank/DDBJ databases">
        <title>The genome of the haptophyte Pavlova lutheri (Diacronema luteri, Pavlovales) - a model for lipid biosynthesis in eukaryotic algae.</title>
        <authorList>
            <person name="Hulatt C.J."/>
            <person name="Posewitz M.C."/>
        </authorList>
    </citation>
    <scope>NUCLEOTIDE SEQUENCE</scope>
    <source>
        <strain evidence="14">NIVA-4/92</strain>
    </source>
</reference>
<feature type="binding site" evidence="10">
    <location>
        <position position="34"/>
    </location>
    <ligand>
        <name>ATP</name>
        <dbReference type="ChEBI" id="CHEBI:30616"/>
    </ligand>
</feature>
<keyword evidence="6" id="KW-0418">Kinase</keyword>
<dbReference type="GO" id="GO:0004693">
    <property type="term" value="F:cyclin-dependent protein serine/threonine kinase activity"/>
    <property type="evidence" value="ECO:0007669"/>
    <property type="project" value="UniProtKB-EC"/>
</dbReference>
<dbReference type="PANTHER" id="PTHR24056:SF171">
    <property type="entry name" value="CYCLIN-DEPENDENT KINASE 20"/>
    <property type="match status" value="1"/>
</dbReference>
<dbReference type="PANTHER" id="PTHR24056">
    <property type="entry name" value="CELL DIVISION PROTEIN KINASE"/>
    <property type="match status" value="1"/>
</dbReference>
<dbReference type="OrthoDB" id="1732493at2759"/>
<dbReference type="Gene3D" id="3.30.200.20">
    <property type="entry name" value="Phosphorylase Kinase, domain 1"/>
    <property type="match status" value="1"/>
</dbReference>
<dbReference type="PROSITE" id="PS00108">
    <property type="entry name" value="PROTEIN_KINASE_ST"/>
    <property type="match status" value="1"/>
</dbReference>
<dbReference type="FunFam" id="3.30.200.20:FF:000579">
    <property type="entry name" value="cyclin-dependent kinase 20"/>
    <property type="match status" value="1"/>
</dbReference>
<dbReference type="GO" id="GO:0005524">
    <property type="term" value="F:ATP binding"/>
    <property type="evidence" value="ECO:0007669"/>
    <property type="project" value="UniProtKB-UniRule"/>
</dbReference>
<dbReference type="EMBL" id="JAGTXO010000007">
    <property type="protein sequence ID" value="KAG8466799.1"/>
    <property type="molecule type" value="Genomic_DNA"/>
</dbReference>
<organism evidence="14 15">
    <name type="scientific">Diacronema lutheri</name>
    <name type="common">Unicellular marine alga</name>
    <name type="synonym">Monochrysis lutheri</name>
    <dbReference type="NCBI Taxonomy" id="2081491"/>
    <lineage>
        <taxon>Eukaryota</taxon>
        <taxon>Haptista</taxon>
        <taxon>Haptophyta</taxon>
        <taxon>Pavlovophyceae</taxon>
        <taxon>Pavlovales</taxon>
        <taxon>Pavlovaceae</taxon>
        <taxon>Diacronema</taxon>
    </lineage>
</organism>
<dbReference type="Pfam" id="PF00069">
    <property type="entry name" value="Pkinase"/>
    <property type="match status" value="1"/>
</dbReference>
<name>A0A8J5XNC5_DIALT</name>
<dbReference type="AlphaFoldDB" id="A0A8J5XNC5"/>
<accession>A0A8J5XNC5</accession>
<evidence type="ECO:0000256" key="2">
    <source>
        <dbReference type="ARBA" id="ARBA00012425"/>
    </source>
</evidence>
<evidence type="ECO:0000313" key="15">
    <source>
        <dbReference type="Proteomes" id="UP000751190"/>
    </source>
</evidence>
<dbReference type="InterPro" id="IPR011009">
    <property type="entry name" value="Kinase-like_dom_sf"/>
</dbReference>
<dbReference type="InterPro" id="IPR017441">
    <property type="entry name" value="Protein_kinase_ATP_BS"/>
</dbReference>
<evidence type="ECO:0000256" key="1">
    <source>
        <dbReference type="ARBA" id="ARBA00006485"/>
    </source>
</evidence>
<evidence type="ECO:0000256" key="11">
    <source>
        <dbReference type="RuleBase" id="RU000304"/>
    </source>
</evidence>
<dbReference type="Gene3D" id="1.10.510.10">
    <property type="entry name" value="Transferase(Phosphotransferase) domain 1"/>
    <property type="match status" value="1"/>
</dbReference>
<sequence>MAEEYAMLEKVGEGTFGQVFRAKHRRTGEVCALKKIRLKRVEDGIALATLRELKALQQLEHTNVVRLIDTFPHGSNVVLVLEYLHSDLARLLEHAPSRLCEAHIKCLLLMTLHGVGACHAHGILHRDLKPSNLLLSSRGVLKIGDFGQARLHLHGRDPAPLGEPYSHNVATRWYRAPELLFGARRYGTGVDQWAVGAIFAQLLRHAPLFPGENDIDQLFRVVGALGTPTEAVWPGVCELPDFEKIAFPDTAAVPLAELCPDASAAALDLLARLLVYAPDRRIGAADATCHHFFFTDPPPSLARELPVPLAKPPRGVADARADDALAPIDDPIVFPALVPPPEWTTPSGGARSGLLHRPPRAAAAHAAGSARGAAGGAPSPPSARTAEDALSRSWSHSGSSSSSSSSSRSGDDDDALERGEGDEGIR</sequence>
<evidence type="ECO:0000256" key="12">
    <source>
        <dbReference type="SAM" id="MobiDB-lite"/>
    </source>
</evidence>
<evidence type="ECO:0000256" key="9">
    <source>
        <dbReference type="ARBA" id="ARBA00048367"/>
    </source>
</evidence>
<evidence type="ECO:0000256" key="8">
    <source>
        <dbReference type="ARBA" id="ARBA00047811"/>
    </source>
</evidence>
<feature type="compositionally biased region" description="Basic and acidic residues" evidence="12">
    <location>
        <begin position="416"/>
        <end position="426"/>
    </location>
</feature>
<keyword evidence="5 10" id="KW-0547">Nucleotide-binding</keyword>
<feature type="region of interest" description="Disordered" evidence="12">
    <location>
        <begin position="337"/>
        <end position="426"/>
    </location>
</feature>
<protein>
    <recommendedName>
        <fullName evidence="2">cyclin-dependent kinase</fullName>
        <ecNumber evidence="2">2.7.11.22</ecNumber>
    </recommendedName>
</protein>
<evidence type="ECO:0000256" key="7">
    <source>
        <dbReference type="ARBA" id="ARBA00022840"/>
    </source>
</evidence>
<dbReference type="Proteomes" id="UP000751190">
    <property type="component" value="Unassembled WGS sequence"/>
</dbReference>
<gene>
    <name evidence="14" type="ORF">KFE25_008178</name>
</gene>
<evidence type="ECO:0000256" key="4">
    <source>
        <dbReference type="ARBA" id="ARBA00022679"/>
    </source>
</evidence>
<evidence type="ECO:0000313" key="14">
    <source>
        <dbReference type="EMBL" id="KAG8466799.1"/>
    </source>
</evidence>
<dbReference type="SMART" id="SM00220">
    <property type="entry name" value="S_TKc"/>
    <property type="match status" value="1"/>
</dbReference>
<keyword evidence="4" id="KW-0808">Transferase</keyword>
<evidence type="ECO:0000256" key="3">
    <source>
        <dbReference type="ARBA" id="ARBA00022527"/>
    </source>
</evidence>
<keyword evidence="7 10" id="KW-0067">ATP-binding</keyword>
<comment type="catalytic activity">
    <reaction evidence="8">
        <text>L-threonyl-[protein] + ATP = O-phospho-L-threonyl-[protein] + ADP + H(+)</text>
        <dbReference type="Rhea" id="RHEA:46608"/>
        <dbReference type="Rhea" id="RHEA-COMP:11060"/>
        <dbReference type="Rhea" id="RHEA-COMP:11605"/>
        <dbReference type="ChEBI" id="CHEBI:15378"/>
        <dbReference type="ChEBI" id="CHEBI:30013"/>
        <dbReference type="ChEBI" id="CHEBI:30616"/>
        <dbReference type="ChEBI" id="CHEBI:61977"/>
        <dbReference type="ChEBI" id="CHEBI:456216"/>
        <dbReference type="EC" id="2.7.11.22"/>
    </reaction>
</comment>
<dbReference type="PROSITE" id="PS00107">
    <property type="entry name" value="PROTEIN_KINASE_ATP"/>
    <property type="match status" value="1"/>
</dbReference>
<dbReference type="GO" id="GO:0005634">
    <property type="term" value="C:nucleus"/>
    <property type="evidence" value="ECO:0007669"/>
    <property type="project" value="TreeGrafter"/>
</dbReference>
<dbReference type="InterPro" id="IPR050108">
    <property type="entry name" value="CDK"/>
</dbReference>
<dbReference type="FunFam" id="1.10.510.10:FF:000624">
    <property type="entry name" value="Mitogen-activated protein kinase"/>
    <property type="match status" value="1"/>
</dbReference>
<dbReference type="OMA" id="KITFPYH"/>